<feature type="compositionally biased region" description="Low complexity" evidence="1">
    <location>
        <begin position="217"/>
        <end position="233"/>
    </location>
</feature>
<protein>
    <submittedName>
        <fullName evidence="2">BQ5605_C030g10780 protein</fullName>
    </submittedName>
</protein>
<dbReference type="AlphaFoldDB" id="A0A2X0PC85"/>
<keyword evidence="3" id="KW-1185">Reference proteome</keyword>
<dbReference type="EMBL" id="FQNC01000069">
    <property type="protein sequence ID" value="SGZ08239.1"/>
    <property type="molecule type" value="Genomic_DNA"/>
</dbReference>
<dbReference type="STRING" id="796604.A0A2X0PC85"/>
<accession>A0A2X0PC85</accession>
<proteinExistence type="predicted"/>
<evidence type="ECO:0000313" key="3">
    <source>
        <dbReference type="Proteomes" id="UP000249464"/>
    </source>
</evidence>
<evidence type="ECO:0000256" key="1">
    <source>
        <dbReference type="SAM" id="MobiDB-lite"/>
    </source>
</evidence>
<name>A0A2X0PC85_9BASI</name>
<evidence type="ECO:0000313" key="2">
    <source>
        <dbReference type="EMBL" id="SGZ08239.1"/>
    </source>
</evidence>
<feature type="compositionally biased region" description="Pro residues" evidence="1">
    <location>
        <begin position="190"/>
        <end position="216"/>
    </location>
</feature>
<organism evidence="2 3">
    <name type="scientific">Microbotryum silenes-dioicae</name>
    <dbReference type="NCBI Taxonomy" id="796604"/>
    <lineage>
        <taxon>Eukaryota</taxon>
        <taxon>Fungi</taxon>
        <taxon>Dikarya</taxon>
        <taxon>Basidiomycota</taxon>
        <taxon>Pucciniomycotina</taxon>
        <taxon>Microbotryomycetes</taxon>
        <taxon>Microbotryales</taxon>
        <taxon>Microbotryaceae</taxon>
        <taxon>Microbotryum</taxon>
    </lineage>
</organism>
<reference evidence="2 3" key="1">
    <citation type="submission" date="2016-11" db="EMBL/GenBank/DDBJ databases">
        <authorList>
            <person name="Jaros S."/>
            <person name="Januszkiewicz K."/>
            <person name="Wedrychowicz H."/>
        </authorList>
    </citation>
    <scope>NUCLEOTIDE SEQUENCE [LARGE SCALE GENOMIC DNA]</scope>
</reference>
<gene>
    <name evidence="2" type="primary">BQ5605_C030g10780</name>
    <name evidence="2" type="ORF">BQ5605_C030G10780</name>
</gene>
<feature type="region of interest" description="Disordered" evidence="1">
    <location>
        <begin position="1"/>
        <end position="25"/>
    </location>
</feature>
<dbReference type="Proteomes" id="UP000249464">
    <property type="component" value="Unassembled WGS sequence"/>
</dbReference>
<sequence>MHLTLTIHKGPTGQAHCGRRSHDRSSAHNPFRVALCTQITATTATCFSLTTVLLCARPTTRAVTTLPTFETTMRASIGHSLLTRCSRWLIYDLHVLTALGSDKAQDMIDQIARKYEGGPGGVARVLPMGPGMMGNMNGPPQKISEDPHPASNPVDHLYDSATAHLQAMVLPRLRCVDLVDTRIKDHHKGGPPPPQLSGPPPGFQPPPGMQPLPNFFPPTSGASASAAPTTFDTPPLPTPNGGAAPLVNGLNPERARMLGLL</sequence>
<feature type="region of interest" description="Disordered" evidence="1">
    <location>
        <begin position="183"/>
        <end position="249"/>
    </location>
</feature>